<dbReference type="InterPro" id="IPR002523">
    <property type="entry name" value="MgTranspt_CorA/ZnTranspt_ZntB"/>
</dbReference>
<dbReference type="InterPro" id="IPR045861">
    <property type="entry name" value="CorA_cytoplasmic_dom"/>
</dbReference>
<feature type="transmembrane region" description="Helical" evidence="11">
    <location>
        <begin position="288"/>
        <end position="310"/>
    </location>
</feature>
<dbReference type="SUPFAM" id="SSF144083">
    <property type="entry name" value="Magnesium transport protein CorA, transmembrane region"/>
    <property type="match status" value="1"/>
</dbReference>
<evidence type="ECO:0000256" key="3">
    <source>
        <dbReference type="ARBA" id="ARBA00022448"/>
    </source>
</evidence>
<keyword evidence="4" id="KW-1003">Cell membrane</keyword>
<dbReference type="Pfam" id="PF01544">
    <property type="entry name" value="CorA"/>
    <property type="match status" value="1"/>
</dbReference>
<sequence length="352" mass="39211">MSLAVSELPIHARSYGGDEHGLVYGYLFRPESEPLPLASAEAALAAIARGRAAQDEAGAVVWLHFNLGNARAEAWLRAHAALNEDFFDALHQGSRATRIERDGEAFFAVINDVTFDFTFEVSDVATLWMSVAEHLVITARRQPLRSVDRLKNSIGRHVRIESSTALLHHLLRDQADELQKIIRQSTERIDDIEEEMITGVHGKHKAELARMRRLMVRLRRLLTPEPGALARTLARPPAWVGREDRDDLLQASDEFSLVLRDISSLQERIKLMQDEDSAKVAEENNRTLFVLTMVTVLALPINIVAGLLGMNVGGIPLAEHPHGFWVVVGVITLCTVALALYATHRIRSPQGR</sequence>
<name>A0ABX2G619_9BURK</name>
<keyword evidence="8 11" id="KW-1133">Transmembrane helix</keyword>
<evidence type="ECO:0000256" key="6">
    <source>
        <dbReference type="ARBA" id="ARBA00022692"/>
    </source>
</evidence>
<protein>
    <submittedName>
        <fullName evidence="12">Zinc transporter</fullName>
    </submittedName>
</protein>
<comment type="caution">
    <text evidence="12">The sequence shown here is derived from an EMBL/GenBank/DDBJ whole genome shotgun (WGS) entry which is preliminary data.</text>
</comment>
<keyword evidence="13" id="KW-1185">Reference proteome</keyword>
<evidence type="ECO:0000256" key="4">
    <source>
        <dbReference type="ARBA" id="ARBA00022475"/>
    </source>
</evidence>
<dbReference type="CDD" id="cd12834">
    <property type="entry name" value="ZntB_u1"/>
    <property type="match status" value="1"/>
</dbReference>
<accession>A0ABX2G619</accession>
<evidence type="ECO:0000256" key="8">
    <source>
        <dbReference type="ARBA" id="ARBA00022989"/>
    </source>
</evidence>
<dbReference type="SUPFAM" id="SSF143865">
    <property type="entry name" value="CorA soluble domain-like"/>
    <property type="match status" value="1"/>
</dbReference>
<dbReference type="PANTHER" id="PTHR46494:SF3">
    <property type="entry name" value="ZINC TRANSPORT PROTEIN ZNTB"/>
    <property type="match status" value="1"/>
</dbReference>
<dbReference type="InterPro" id="IPR045863">
    <property type="entry name" value="CorA_TM1_TM2"/>
</dbReference>
<evidence type="ECO:0000256" key="1">
    <source>
        <dbReference type="ARBA" id="ARBA00004651"/>
    </source>
</evidence>
<keyword evidence="7" id="KW-0862">Zinc</keyword>
<dbReference type="Gene3D" id="1.20.58.340">
    <property type="entry name" value="Magnesium transport protein CorA, transmembrane region"/>
    <property type="match status" value="2"/>
</dbReference>
<dbReference type="EMBL" id="JABSNM010000018">
    <property type="protein sequence ID" value="NRT57739.1"/>
    <property type="molecule type" value="Genomic_DNA"/>
</dbReference>
<reference evidence="12 13" key="1">
    <citation type="submission" date="2020-05" db="EMBL/GenBank/DDBJ databases">
        <title>Genomic Encyclopedia of Type Strains, Phase IV (KMG-V): Genome sequencing to study the core and pangenomes of soil and plant-associated prokaryotes.</title>
        <authorList>
            <person name="Whitman W."/>
        </authorList>
    </citation>
    <scope>NUCLEOTIDE SEQUENCE [LARGE SCALE GENOMIC DNA]</scope>
    <source>
        <strain evidence="12 13">C29</strain>
    </source>
</reference>
<comment type="subcellular location">
    <subcellularLocation>
        <location evidence="1">Cell membrane</location>
        <topology evidence="1">Multi-pass membrane protein</topology>
    </subcellularLocation>
</comment>
<evidence type="ECO:0000313" key="13">
    <source>
        <dbReference type="Proteomes" id="UP001516061"/>
    </source>
</evidence>
<gene>
    <name evidence="12" type="ORF">HNQ01_003499</name>
</gene>
<evidence type="ECO:0000256" key="9">
    <source>
        <dbReference type="ARBA" id="ARBA00023065"/>
    </source>
</evidence>
<organism evidence="12 13">
    <name type="scientific">Sphaerotilus uruguayifluvii</name>
    <dbReference type="NCBI Taxonomy" id="2735897"/>
    <lineage>
        <taxon>Bacteria</taxon>
        <taxon>Pseudomonadati</taxon>
        <taxon>Pseudomonadota</taxon>
        <taxon>Betaproteobacteria</taxon>
        <taxon>Burkholderiales</taxon>
        <taxon>Sphaerotilaceae</taxon>
        <taxon>Sphaerotilus</taxon>
    </lineage>
</organism>
<keyword evidence="3" id="KW-0813">Transport</keyword>
<keyword evidence="5" id="KW-0997">Cell inner membrane</keyword>
<keyword evidence="6 11" id="KW-0812">Transmembrane</keyword>
<keyword evidence="10 11" id="KW-0472">Membrane</keyword>
<dbReference type="RefSeq" id="WP_173806700.1">
    <property type="nucleotide sequence ID" value="NZ_JABSNM010000018.1"/>
</dbReference>
<evidence type="ECO:0000313" key="12">
    <source>
        <dbReference type="EMBL" id="NRT57739.1"/>
    </source>
</evidence>
<feature type="transmembrane region" description="Helical" evidence="11">
    <location>
        <begin position="322"/>
        <end position="342"/>
    </location>
</feature>
<dbReference type="Proteomes" id="UP001516061">
    <property type="component" value="Unassembled WGS sequence"/>
</dbReference>
<evidence type="ECO:0000256" key="7">
    <source>
        <dbReference type="ARBA" id="ARBA00022833"/>
    </source>
</evidence>
<evidence type="ECO:0000256" key="2">
    <source>
        <dbReference type="ARBA" id="ARBA00009765"/>
    </source>
</evidence>
<proteinExistence type="inferred from homology"/>
<comment type="similarity">
    <text evidence="2">Belongs to the CorA metal ion transporter (MIT) (TC 1.A.35) family.</text>
</comment>
<evidence type="ECO:0000256" key="11">
    <source>
        <dbReference type="SAM" id="Phobius"/>
    </source>
</evidence>
<evidence type="ECO:0000256" key="5">
    <source>
        <dbReference type="ARBA" id="ARBA00022519"/>
    </source>
</evidence>
<keyword evidence="9" id="KW-0406">Ion transport</keyword>
<evidence type="ECO:0000256" key="10">
    <source>
        <dbReference type="ARBA" id="ARBA00023136"/>
    </source>
</evidence>
<dbReference type="PANTHER" id="PTHR46494">
    <property type="entry name" value="CORA FAMILY METAL ION TRANSPORTER (EUROFUNG)"/>
    <property type="match status" value="1"/>
</dbReference>
<dbReference type="Gene3D" id="3.30.460.20">
    <property type="entry name" value="CorA soluble domain-like"/>
    <property type="match status" value="1"/>
</dbReference>